<dbReference type="InterPro" id="IPR011356">
    <property type="entry name" value="Leucine_aapep/pepB"/>
</dbReference>
<dbReference type="PRINTS" id="PR00481">
    <property type="entry name" value="LAMNOPPTDASE"/>
</dbReference>
<dbReference type="NCBIfam" id="NF002073">
    <property type="entry name" value="PRK00913.1-2"/>
    <property type="match status" value="1"/>
</dbReference>
<dbReference type="Gene3D" id="3.40.220.10">
    <property type="entry name" value="Leucine Aminopeptidase, subunit E, domain 1"/>
    <property type="match status" value="1"/>
</dbReference>
<dbReference type="Proteomes" id="UP000018852">
    <property type="component" value="Unassembled WGS sequence"/>
</dbReference>
<evidence type="ECO:0000256" key="6">
    <source>
        <dbReference type="ARBA" id="ARBA00022801"/>
    </source>
</evidence>
<dbReference type="Pfam" id="PF00883">
    <property type="entry name" value="Peptidase_M17"/>
    <property type="match status" value="1"/>
</dbReference>
<dbReference type="GO" id="GO:0005737">
    <property type="term" value="C:cytoplasm"/>
    <property type="evidence" value="ECO:0007669"/>
    <property type="project" value="UniProtKB-SubCell"/>
</dbReference>
<dbReference type="InterPro" id="IPR043472">
    <property type="entry name" value="Macro_dom-like"/>
</dbReference>
<proteinExistence type="inferred from homology"/>
<comment type="catalytic activity">
    <reaction evidence="2 8">
        <text>Release of an N-terminal amino acid, preferentially leucine, but not glutamic or aspartic acids.</text>
        <dbReference type="EC" id="3.4.11.10"/>
    </reaction>
</comment>
<evidence type="ECO:0000313" key="11">
    <source>
        <dbReference type="Proteomes" id="UP000018852"/>
    </source>
</evidence>
<comment type="caution">
    <text evidence="10">The sequence shown here is derived from an EMBL/GenBank/DDBJ whole genome shotgun (WGS) entry which is preliminary data.</text>
</comment>
<feature type="active site" evidence="8">
    <location>
        <position position="317"/>
    </location>
</feature>
<feature type="binding site" evidence="8">
    <location>
        <position position="328"/>
    </location>
    <ligand>
        <name>Mn(2+)</name>
        <dbReference type="ChEBI" id="CHEBI:29035"/>
        <label>2</label>
    </ligand>
</feature>
<name>W1VF91_9ACTO</name>
<dbReference type="GO" id="GO:0030145">
    <property type="term" value="F:manganese ion binding"/>
    <property type="evidence" value="ECO:0007669"/>
    <property type="project" value="UniProtKB-UniRule"/>
</dbReference>
<dbReference type="AlphaFoldDB" id="W1VF91"/>
<comment type="catalytic activity">
    <reaction evidence="1 8">
        <text>Release of an N-terminal amino acid, Xaa-|-Yaa-, in which Xaa is preferably Leu, but may be other amino acids including Pro although not Arg or Lys, and Yaa may be Pro. Amino acid amides and methyl esters are also readily hydrolyzed, but rates on arylamides are exceedingly low.</text>
        <dbReference type="EC" id="3.4.11.1"/>
    </reaction>
</comment>
<comment type="function">
    <text evidence="7 8">Presumably involved in the processing and regular turnover of intracellular proteins. Catalyzes the removal of unsubstituted N-terminal amino acids from various peptides.</text>
</comment>
<evidence type="ECO:0000259" key="9">
    <source>
        <dbReference type="PROSITE" id="PS00631"/>
    </source>
</evidence>
<accession>W1VF91</accession>
<dbReference type="PANTHER" id="PTHR11963:SF23">
    <property type="entry name" value="CYTOSOL AMINOPEPTIDASE"/>
    <property type="match status" value="1"/>
</dbReference>
<feature type="binding site" evidence="8">
    <location>
        <position position="305"/>
    </location>
    <ligand>
        <name>Mn(2+)</name>
        <dbReference type="ChEBI" id="CHEBI:29035"/>
        <label>2</label>
    </ligand>
</feature>
<dbReference type="InterPro" id="IPR000819">
    <property type="entry name" value="Peptidase_M17_C"/>
</dbReference>
<dbReference type="EC" id="3.4.11.1" evidence="8"/>
<reference evidence="10 11" key="1">
    <citation type="submission" date="2013-12" db="EMBL/GenBank/DDBJ databases">
        <title>A Varibaculum cambriense genome reconstructed from a premature infant gut community with otherwise low bacterial novelty that shifts toward anaerobic metabolism during the third week of life.</title>
        <authorList>
            <person name="Brown C.T."/>
            <person name="Sharon I."/>
            <person name="Thomas B.C."/>
            <person name="Castelle C.J."/>
            <person name="Morowitz M.J."/>
            <person name="Banfield J.F."/>
        </authorList>
    </citation>
    <scope>NUCLEOTIDE SEQUENCE [LARGE SCALE GENOMIC DNA]</scope>
    <source>
        <strain evidence="11">DORA_12</strain>
    </source>
</reference>
<dbReference type="PATRIC" id="fig|1403939.3.peg.823"/>
<evidence type="ECO:0000256" key="2">
    <source>
        <dbReference type="ARBA" id="ARBA00000967"/>
    </source>
</evidence>
<comment type="subcellular location">
    <subcellularLocation>
        <location evidence="8">Cytoplasm</location>
    </subcellularLocation>
</comment>
<dbReference type="PROSITE" id="PS00631">
    <property type="entry name" value="CYTOSOL_AP"/>
    <property type="match status" value="1"/>
</dbReference>
<dbReference type="PANTHER" id="PTHR11963">
    <property type="entry name" value="LEUCINE AMINOPEPTIDASE-RELATED"/>
    <property type="match status" value="1"/>
</dbReference>
<dbReference type="GO" id="GO:0006508">
    <property type="term" value="P:proteolysis"/>
    <property type="evidence" value="ECO:0007669"/>
    <property type="project" value="UniProtKB-KW"/>
</dbReference>
<organism evidence="10 11">
    <name type="scientific">Actinomyces urogenitalis DORA_12</name>
    <dbReference type="NCBI Taxonomy" id="1403939"/>
    <lineage>
        <taxon>Bacteria</taxon>
        <taxon>Bacillati</taxon>
        <taxon>Actinomycetota</taxon>
        <taxon>Actinomycetes</taxon>
        <taxon>Actinomycetales</taxon>
        <taxon>Actinomycetaceae</taxon>
        <taxon>Actinomyces</taxon>
    </lineage>
</organism>
<evidence type="ECO:0000256" key="7">
    <source>
        <dbReference type="ARBA" id="ARBA00049972"/>
    </source>
</evidence>
<comment type="similarity">
    <text evidence="3 8">Belongs to the peptidase M17 family.</text>
</comment>
<feature type="binding site" evidence="8">
    <location>
        <position position="389"/>
    </location>
    <ligand>
        <name>Mn(2+)</name>
        <dbReference type="ChEBI" id="CHEBI:29035"/>
        <label>1</label>
    </ligand>
</feature>
<dbReference type="HAMAP" id="MF_00181">
    <property type="entry name" value="Cytosol_peptidase_M17"/>
    <property type="match status" value="1"/>
</dbReference>
<evidence type="ECO:0000256" key="8">
    <source>
        <dbReference type="HAMAP-Rule" id="MF_00181"/>
    </source>
</evidence>
<gene>
    <name evidence="8" type="primary">pepA</name>
    <name evidence="10" type="ORF">Q605_AUC00627G0003</name>
</gene>
<feature type="binding site" evidence="8">
    <location>
        <position position="387"/>
    </location>
    <ligand>
        <name>Mn(2+)</name>
        <dbReference type="ChEBI" id="CHEBI:29035"/>
        <label>1</label>
    </ligand>
</feature>
<dbReference type="Gene3D" id="3.40.630.10">
    <property type="entry name" value="Zn peptidases"/>
    <property type="match status" value="1"/>
</dbReference>
<feature type="binding site" evidence="8">
    <location>
        <position position="310"/>
    </location>
    <ligand>
        <name>Mn(2+)</name>
        <dbReference type="ChEBI" id="CHEBI:29035"/>
        <label>2</label>
    </ligand>
</feature>
<dbReference type="InterPro" id="IPR023042">
    <property type="entry name" value="Peptidase_M17_leu_NH2_pept"/>
</dbReference>
<evidence type="ECO:0000256" key="4">
    <source>
        <dbReference type="ARBA" id="ARBA00022438"/>
    </source>
</evidence>
<feature type="active site" evidence="8">
    <location>
        <position position="391"/>
    </location>
</feature>
<dbReference type="GO" id="GO:0070006">
    <property type="term" value="F:metalloaminopeptidase activity"/>
    <property type="evidence" value="ECO:0007669"/>
    <property type="project" value="InterPro"/>
</dbReference>
<keyword evidence="8" id="KW-0963">Cytoplasm</keyword>
<keyword evidence="4 8" id="KW-0031">Aminopeptidase</keyword>
<evidence type="ECO:0000256" key="3">
    <source>
        <dbReference type="ARBA" id="ARBA00009528"/>
    </source>
</evidence>
<evidence type="ECO:0000256" key="1">
    <source>
        <dbReference type="ARBA" id="ARBA00000135"/>
    </source>
</evidence>
<keyword evidence="8" id="KW-0479">Metal-binding</keyword>
<keyword evidence="6 8" id="KW-0378">Hydrolase</keyword>
<dbReference type="SUPFAM" id="SSF53187">
    <property type="entry name" value="Zn-dependent exopeptidases"/>
    <property type="match status" value="1"/>
</dbReference>
<comment type="cofactor">
    <cofactor evidence="8">
        <name>Mn(2+)</name>
        <dbReference type="ChEBI" id="CHEBI:29035"/>
    </cofactor>
    <text evidence="8">Binds 2 manganese ions per subunit.</text>
</comment>
<dbReference type="EMBL" id="AZLV01000627">
    <property type="protein sequence ID" value="ETJ04683.1"/>
    <property type="molecule type" value="Genomic_DNA"/>
</dbReference>
<dbReference type="CDD" id="cd00433">
    <property type="entry name" value="Peptidase_M17"/>
    <property type="match status" value="1"/>
</dbReference>
<evidence type="ECO:0000313" key="10">
    <source>
        <dbReference type="EMBL" id="ETJ04683.1"/>
    </source>
</evidence>
<protein>
    <recommendedName>
        <fullName evidence="8">Probable cytosol aminopeptidase</fullName>
        <ecNumber evidence="8">3.4.11.1</ecNumber>
    </recommendedName>
    <alternativeName>
        <fullName evidence="8">Leucine aminopeptidase</fullName>
        <shortName evidence="8">LAP</shortName>
        <ecNumber evidence="8">3.4.11.10</ecNumber>
    </alternativeName>
    <alternativeName>
        <fullName evidence="8">Leucyl aminopeptidase</fullName>
    </alternativeName>
</protein>
<feature type="binding site" evidence="8">
    <location>
        <position position="389"/>
    </location>
    <ligand>
        <name>Mn(2+)</name>
        <dbReference type="ChEBI" id="CHEBI:29035"/>
        <label>2</label>
    </ligand>
</feature>
<dbReference type="EC" id="3.4.11.10" evidence="8"/>
<keyword evidence="8" id="KW-0464">Manganese</keyword>
<keyword evidence="5 8" id="KW-0645">Protease</keyword>
<evidence type="ECO:0000256" key="5">
    <source>
        <dbReference type="ARBA" id="ARBA00022670"/>
    </source>
</evidence>
<sequence>MPSHVTDCAAQDTTIARVSTTQSAPSSASQTTLSLTSLPANQVQAQTIVLAAVREAGTSPRARVLTDGVDTSGLDVEALEQTLSALGYTAGLDEVVRLHSRGLGEVTAATLLVVGTGTDLELAAQADADAVALGGTRAGVLARAAARAVRELAGTDSAVLALPAADASDLEAVARGAAAGGYSWAGRVPAPTAALTEAVIATSLAGEAAEQALARASILGGALRLTRDLVNEPPNRLTPQTFTELAQRVAQDYSLEIEVLDEVALAEGGFGGIVGVGQGSVHPPRLVRVSWVPEAAARRVALIGKGITFDSGGLSLKPPASMPEMKSDMAGAATVLATVVAAARLGLEVRVDAWLALAENMPTTDAQRPSDIVSMYGGTTVEITNTDAEGRLVMADALARAVEDEPDAVLDVATLTGAQIVALGERVSGVMGTPALRQAVTEAAVAAGEAFWAMPLPEHLRANLDSPFAQLRNASVGNRAGGMLVAGLFLREFVGQVPWAHLDVAGPAFNDKSAWGGVPVGGTGAGVATLVELLRSMAC</sequence>
<feature type="binding site" evidence="8">
    <location>
        <position position="310"/>
    </location>
    <ligand>
        <name>Mn(2+)</name>
        <dbReference type="ChEBI" id="CHEBI:29035"/>
        <label>1</label>
    </ligand>
</feature>
<feature type="domain" description="Cytosol aminopeptidase" evidence="9">
    <location>
        <begin position="385"/>
        <end position="392"/>
    </location>
</feature>